<protein>
    <submittedName>
        <fullName evidence="2">Uncharacterized protein</fullName>
    </submittedName>
</protein>
<feature type="region of interest" description="Disordered" evidence="1">
    <location>
        <begin position="1"/>
        <end position="30"/>
    </location>
</feature>
<comment type="caution">
    <text evidence="2">The sequence shown here is derived from an EMBL/GenBank/DDBJ whole genome shotgun (WGS) entry which is preliminary data.</text>
</comment>
<dbReference type="Proteomes" id="UP001153365">
    <property type="component" value="Unassembled WGS sequence"/>
</dbReference>
<accession>A0AAV0AQQ1</accession>
<organism evidence="2 3">
    <name type="scientific">Phakopsora pachyrhizi</name>
    <name type="common">Asian soybean rust disease fungus</name>
    <dbReference type="NCBI Taxonomy" id="170000"/>
    <lineage>
        <taxon>Eukaryota</taxon>
        <taxon>Fungi</taxon>
        <taxon>Dikarya</taxon>
        <taxon>Basidiomycota</taxon>
        <taxon>Pucciniomycotina</taxon>
        <taxon>Pucciniomycetes</taxon>
        <taxon>Pucciniales</taxon>
        <taxon>Phakopsoraceae</taxon>
        <taxon>Phakopsora</taxon>
    </lineage>
</organism>
<feature type="compositionally biased region" description="Basic and acidic residues" evidence="1">
    <location>
        <begin position="20"/>
        <end position="30"/>
    </location>
</feature>
<dbReference type="EMBL" id="CALTRL010001029">
    <property type="protein sequence ID" value="CAH7670604.1"/>
    <property type="molecule type" value="Genomic_DNA"/>
</dbReference>
<sequence>MDRRQLAQLTTRNGSLGGRQPREQHPLIPKSNDDVEAIHGKMETVPEDMEGICCLNTKDLGTHLMEEQEYPEPGALDITDFAYTWRMGLVPVIVRNGNRGVGLGIRRVDPIVLWTMNKHKGLRYRGGKTEGPLGRWTHRLSNGRRPEALPIQPPGRFRDLIRKNEETQWGIDWLFTARATAKAGMRAQLKTDNPDVLQPQPGFIKTKEEQDYSFIKVEYNKWNTQRNKEGALMQLTTTYLKFFQVFQVTSGRQFCSPFFFLECWGQHWS</sequence>
<keyword evidence="3" id="KW-1185">Reference proteome</keyword>
<dbReference type="AlphaFoldDB" id="A0AAV0AQQ1"/>
<evidence type="ECO:0000313" key="3">
    <source>
        <dbReference type="Proteomes" id="UP001153365"/>
    </source>
</evidence>
<name>A0AAV0AQQ1_PHAPC</name>
<reference evidence="2" key="1">
    <citation type="submission" date="2022-06" db="EMBL/GenBank/DDBJ databases">
        <authorList>
            <consortium name="SYNGENTA / RWTH Aachen University"/>
        </authorList>
    </citation>
    <scope>NUCLEOTIDE SEQUENCE</scope>
</reference>
<evidence type="ECO:0000313" key="2">
    <source>
        <dbReference type="EMBL" id="CAH7670604.1"/>
    </source>
</evidence>
<proteinExistence type="predicted"/>
<feature type="region of interest" description="Disordered" evidence="1">
    <location>
        <begin position="133"/>
        <end position="153"/>
    </location>
</feature>
<evidence type="ECO:0000256" key="1">
    <source>
        <dbReference type="SAM" id="MobiDB-lite"/>
    </source>
</evidence>
<gene>
    <name evidence="2" type="ORF">PPACK8108_LOCUS5335</name>
</gene>